<evidence type="ECO:0000256" key="1">
    <source>
        <dbReference type="ARBA" id="ARBA00023235"/>
    </source>
</evidence>
<reference evidence="4" key="1">
    <citation type="submission" date="2016-11" db="EMBL/GenBank/DDBJ databases">
        <authorList>
            <person name="Varghese N."/>
            <person name="Submissions S."/>
        </authorList>
    </citation>
    <scope>NUCLEOTIDE SEQUENCE [LARGE SCALE GENOMIC DNA]</scope>
    <source>
        <strain evidence="4">DSM 22623</strain>
    </source>
</reference>
<organism evidence="3 4">
    <name type="scientific">Aquimarina spongiae</name>
    <dbReference type="NCBI Taxonomy" id="570521"/>
    <lineage>
        <taxon>Bacteria</taxon>
        <taxon>Pseudomonadati</taxon>
        <taxon>Bacteroidota</taxon>
        <taxon>Flavobacteriia</taxon>
        <taxon>Flavobacteriales</taxon>
        <taxon>Flavobacteriaceae</taxon>
        <taxon>Aquimarina</taxon>
    </lineage>
</organism>
<dbReference type="PANTHER" id="PTHR43489">
    <property type="entry name" value="ISOMERASE"/>
    <property type="match status" value="1"/>
</dbReference>
<dbReference type="Proteomes" id="UP000184432">
    <property type="component" value="Unassembled WGS sequence"/>
</dbReference>
<dbReference type="EMBL" id="FQYP01000005">
    <property type="protein sequence ID" value="SHJ07646.1"/>
    <property type="molecule type" value="Genomic_DNA"/>
</dbReference>
<gene>
    <name evidence="3" type="ORF">SAMN04488508_105200</name>
</gene>
<evidence type="ECO:0000313" key="3">
    <source>
        <dbReference type="EMBL" id="SHJ07646.1"/>
    </source>
</evidence>
<evidence type="ECO:0000259" key="2">
    <source>
        <dbReference type="Pfam" id="PF01261"/>
    </source>
</evidence>
<keyword evidence="4" id="KW-1185">Reference proteome</keyword>
<dbReference type="RefSeq" id="WP_073316403.1">
    <property type="nucleotide sequence ID" value="NZ_FQYP01000005.1"/>
</dbReference>
<sequence>MSKSKVSRRQVIKNISLGIGAVGMGMPVIAGEPEKKLGNTKSTQSKLKRNINHSACRWCYQDIPLEEFAEKGKDLGLVGIDLLKPDEWEVVKDKGVSCSLATDSFANIIHGFNNSKNHKALQQQYMELISKAADAGIQQVIVFSGNRHGISDELGLENCALGLDTLVKHAERNNVTLVMELLNSKVDHADYQCDHTPWGVRLVDKIGSGNFKLLYDIYHMQIMEGDIIATITKYHKYINHYHTGGVPGRNEINDKQELNYPTIMRAILSTGFNGYVAQEFIPTYQDKLQALKEAILICDV</sequence>
<dbReference type="InterPro" id="IPR036237">
    <property type="entry name" value="Xyl_isomerase-like_sf"/>
</dbReference>
<dbReference type="OrthoDB" id="9786584at2"/>
<proteinExistence type="predicted"/>
<dbReference type="PANTHER" id="PTHR43489:SF3">
    <property type="entry name" value="XYLOSE ISOMERASE DOMAIN PROTEIN TIM BARREL"/>
    <property type="match status" value="1"/>
</dbReference>
<dbReference type="AlphaFoldDB" id="A0A1M6GCL1"/>
<dbReference type="GO" id="GO:0016853">
    <property type="term" value="F:isomerase activity"/>
    <property type="evidence" value="ECO:0007669"/>
    <property type="project" value="UniProtKB-KW"/>
</dbReference>
<accession>A0A1M6GCL1</accession>
<dbReference type="InterPro" id="IPR006311">
    <property type="entry name" value="TAT_signal"/>
</dbReference>
<evidence type="ECO:0000313" key="4">
    <source>
        <dbReference type="Proteomes" id="UP000184432"/>
    </source>
</evidence>
<dbReference type="InterPro" id="IPR050417">
    <property type="entry name" value="Sugar_Epim/Isomerase"/>
</dbReference>
<feature type="domain" description="Xylose isomerase-like TIM barrel" evidence="2">
    <location>
        <begin position="90"/>
        <end position="281"/>
    </location>
</feature>
<dbReference type="Gene3D" id="3.20.20.150">
    <property type="entry name" value="Divalent-metal-dependent TIM barrel enzymes"/>
    <property type="match status" value="1"/>
</dbReference>
<name>A0A1M6GCL1_9FLAO</name>
<dbReference type="SUPFAM" id="SSF51658">
    <property type="entry name" value="Xylose isomerase-like"/>
    <property type="match status" value="1"/>
</dbReference>
<protein>
    <submittedName>
        <fullName evidence="3">Hydroxypyruvate isomerase</fullName>
    </submittedName>
</protein>
<dbReference type="STRING" id="570521.SAMN04488508_105200"/>
<dbReference type="Pfam" id="PF01261">
    <property type="entry name" value="AP_endonuc_2"/>
    <property type="match status" value="1"/>
</dbReference>
<dbReference type="PROSITE" id="PS51318">
    <property type="entry name" value="TAT"/>
    <property type="match status" value="1"/>
</dbReference>
<keyword evidence="1 3" id="KW-0413">Isomerase</keyword>
<keyword evidence="3" id="KW-0670">Pyruvate</keyword>
<dbReference type="InterPro" id="IPR013022">
    <property type="entry name" value="Xyl_isomerase-like_TIM-brl"/>
</dbReference>